<proteinExistence type="predicted"/>
<keyword evidence="1" id="KW-0732">Signal</keyword>
<reference evidence="2" key="1">
    <citation type="submission" date="2020-08" db="EMBL/GenBank/DDBJ databases">
        <title>Genome sequencing and assembly of the red palm weevil Rhynchophorus ferrugineus.</title>
        <authorList>
            <person name="Dias G.B."/>
            <person name="Bergman C.M."/>
            <person name="Manee M."/>
        </authorList>
    </citation>
    <scope>NUCLEOTIDE SEQUENCE</scope>
    <source>
        <strain evidence="2">AA-2017</strain>
        <tissue evidence="2">Whole larva</tissue>
    </source>
</reference>
<evidence type="ECO:0000256" key="1">
    <source>
        <dbReference type="SAM" id="SignalP"/>
    </source>
</evidence>
<evidence type="ECO:0000313" key="2">
    <source>
        <dbReference type="EMBL" id="KAF7284510.1"/>
    </source>
</evidence>
<dbReference type="EMBL" id="JAACXV010000077">
    <property type="protein sequence ID" value="KAF7284510.1"/>
    <property type="molecule type" value="Genomic_DNA"/>
</dbReference>
<accession>A0A834IQH4</accession>
<dbReference type="Proteomes" id="UP000625711">
    <property type="component" value="Unassembled WGS sequence"/>
</dbReference>
<feature type="chain" id="PRO_5032715815" evidence="1">
    <location>
        <begin position="23"/>
        <end position="171"/>
    </location>
</feature>
<organism evidence="2 3">
    <name type="scientific">Rhynchophorus ferrugineus</name>
    <name type="common">Red palm weevil</name>
    <name type="synonym">Curculio ferrugineus</name>
    <dbReference type="NCBI Taxonomy" id="354439"/>
    <lineage>
        <taxon>Eukaryota</taxon>
        <taxon>Metazoa</taxon>
        <taxon>Ecdysozoa</taxon>
        <taxon>Arthropoda</taxon>
        <taxon>Hexapoda</taxon>
        <taxon>Insecta</taxon>
        <taxon>Pterygota</taxon>
        <taxon>Neoptera</taxon>
        <taxon>Endopterygota</taxon>
        <taxon>Coleoptera</taxon>
        <taxon>Polyphaga</taxon>
        <taxon>Cucujiformia</taxon>
        <taxon>Curculionidae</taxon>
        <taxon>Dryophthorinae</taxon>
        <taxon>Rhynchophorus</taxon>
    </lineage>
</organism>
<keyword evidence="3" id="KW-1185">Reference proteome</keyword>
<comment type="caution">
    <text evidence="2">The sequence shown here is derived from an EMBL/GenBank/DDBJ whole genome shotgun (WGS) entry which is preliminary data.</text>
</comment>
<name>A0A834IQH4_RHYFE</name>
<dbReference type="OrthoDB" id="6778388at2759"/>
<dbReference type="AlphaFoldDB" id="A0A834IQH4"/>
<feature type="signal peptide" evidence="1">
    <location>
        <begin position="1"/>
        <end position="22"/>
    </location>
</feature>
<protein>
    <submittedName>
        <fullName evidence="2">Uncharacterized protein</fullName>
    </submittedName>
</protein>
<evidence type="ECO:0000313" key="3">
    <source>
        <dbReference type="Proteomes" id="UP000625711"/>
    </source>
</evidence>
<gene>
    <name evidence="2" type="ORF">GWI33_022098</name>
</gene>
<sequence>MFRAVNYLKPLLLLNTIFLIEAQHSYYDDDLSTLGQRINAQVQRNLAPLQGLGARINARVQNSVQHMQNDLSTLGERITQNVEEGLKPVRALELNRRMMDGIGGQTIVTHFPSDVKFIVKNSNTYKCKGEISLKSGDCSGVLEPFEITQSSPKTDWCFLRGYSQVNDNWIV</sequence>